<feature type="compositionally biased region" description="Pro residues" evidence="1">
    <location>
        <begin position="206"/>
        <end position="219"/>
    </location>
</feature>
<reference evidence="3 4" key="1">
    <citation type="submission" date="2023-01" db="EMBL/GenBank/DDBJ databases">
        <title>Analysis of 21 Apiospora genomes using comparative genomics revels a genus with tremendous synthesis potential of carbohydrate active enzymes and secondary metabolites.</title>
        <authorList>
            <person name="Sorensen T."/>
        </authorList>
    </citation>
    <scope>NUCLEOTIDE SEQUENCE [LARGE SCALE GENOMIC DNA]</scope>
    <source>
        <strain evidence="3 4">CBS 117206</strain>
    </source>
</reference>
<gene>
    <name evidence="3" type="ORF">PG999_010134</name>
</gene>
<accession>A0AAW0QLF5</accession>
<evidence type="ECO:0000256" key="2">
    <source>
        <dbReference type="SAM" id="SignalP"/>
    </source>
</evidence>
<feature type="region of interest" description="Disordered" evidence="1">
    <location>
        <begin position="199"/>
        <end position="219"/>
    </location>
</feature>
<feature type="region of interest" description="Disordered" evidence="1">
    <location>
        <begin position="18"/>
        <end position="49"/>
    </location>
</feature>
<evidence type="ECO:0000313" key="3">
    <source>
        <dbReference type="EMBL" id="KAK8106775.1"/>
    </source>
</evidence>
<proteinExistence type="predicted"/>
<evidence type="ECO:0000313" key="4">
    <source>
        <dbReference type="Proteomes" id="UP001392437"/>
    </source>
</evidence>
<keyword evidence="2" id="KW-0732">Signal</keyword>
<name>A0AAW0QLF5_9PEZI</name>
<dbReference type="AlphaFoldDB" id="A0AAW0QLF5"/>
<evidence type="ECO:0000256" key="1">
    <source>
        <dbReference type="SAM" id="MobiDB-lite"/>
    </source>
</evidence>
<protein>
    <submittedName>
        <fullName evidence="3">Uncharacterized protein</fullName>
    </submittedName>
</protein>
<feature type="compositionally biased region" description="Polar residues" evidence="1">
    <location>
        <begin position="28"/>
        <end position="43"/>
    </location>
</feature>
<keyword evidence="4" id="KW-1185">Reference proteome</keyword>
<feature type="chain" id="PRO_5043990535" evidence="2">
    <location>
        <begin position="17"/>
        <end position="219"/>
    </location>
</feature>
<dbReference type="EMBL" id="JAQQWP010000008">
    <property type="protein sequence ID" value="KAK8106775.1"/>
    <property type="molecule type" value="Genomic_DNA"/>
</dbReference>
<dbReference type="Proteomes" id="UP001392437">
    <property type="component" value="Unassembled WGS sequence"/>
</dbReference>
<comment type="caution">
    <text evidence="3">The sequence shown here is derived from an EMBL/GenBank/DDBJ whole genome shotgun (WGS) entry which is preliminary data.</text>
</comment>
<feature type="signal peptide" evidence="2">
    <location>
        <begin position="1"/>
        <end position="16"/>
    </location>
</feature>
<sequence length="219" mass="24784">MLSLIFLFGLLVSVAGRPGAEPRESPPSEGTTPLEVTSTTQRTKVPASDQGWDWPKCVKMAPGWCTLHIETGDHSQYSNRRRVTLFDSECNQLQVLETDPNNEKTIMNGKSDPEKFVEIRMEKSFRPKGWIMYDATYTQLGEDTRMECNKAQASDGVKCRKAFECSSKNRPKGRRAWKSKSPYLEDPIYRYKKQNVGMKGWGYTNPEPPSPPETPIVSG</sequence>
<organism evidence="3 4">
    <name type="scientific">Apiospora kogelbergensis</name>
    <dbReference type="NCBI Taxonomy" id="1337665"/>
    <lineage>
        <taxon>Eukaryota</taxon>
        <taxon>Fungi</taxon>
        <taxon>Dikarya</taxon>
        <taxon>Ascomycota</taxon>
        <taxon>Pezizomycotina</taxon>
        <taxon>Sordariomycetes</taxon>
        <taxon>Xylariomycetidae</taxon>
        <taxon>Amphisphaeriales</taxon>
        <taxon>Apiosporaceae</taxon>
        <taxon>Apiospora</taxon>
    </lineage>
</organism>